<dbReference type="PANTHER" id="PTHR32309">
    <property type="entry name" value="TYROSINE-PROTEIN KINASE"/>
    <property type="match status" value="1"/>
</dbReference>
<feature type="region of interest" description="Disordered" evidence="2">
    <location>
        <begin position="103"/>
        <end position="123"/>
    </location>
</feature>
<keyword evidence="5" id="KW-1185">Reference proteome</keyword>
<sequence>MFESKATIRPHSDDAEAFDSLRGAGRHAYFDRGKDGYLVAANVQLNDREAASDAELLAVIQKMLDGDPYPVSGRKKSAAAGANEAQPLPDRIRSILQNRPIAPETIVERQPEPTVDQSSASSRVDDTGIELSLPADLSAVSAIAHLPRRRWRFGFGSIAFVVAASLAGAFMPAMLAAPPRYVSHTALRMEGQGSTRQTLLDVTAKRIVAPSLLSDLVARLKLDRDPEFTGNKAGAIGVAMELLSGNGNASDAPSRAQAALRRDITVNVDVPSGTLHVTVTTADPARSAEIANRLADAAIYDAIVAQGAGPAGKSSPHVDRSLKELDQARAALANFKAQYGDDKIEAALDLQQKRQQLDGEIKAAEIAVQSAKVRVSAAKSATPASVVSGALPGNLSSAGLDDLRSRYSAAKIVLTQLSTQLGPRHPRLLAQQATVDGLAADIRNQLQRLVANSDASLKVSLENQAALTARLTALSQRSTDVDMASLGQLQDDVAAAQSRYEADSQSAETQPPEVKVPIAVIAPAVAAKAPLDDNLAGRQTAGFLMGLGAALCLVFLRKWMGGALLPEDQTAERIVAPEPVFSHDPEPAPQPRPMPVPQPHFDAAIPVANDRPIATEGLTQIQRELALLRAKVETYASRRQTVRG</sequence>
<keyword evidence="3" id="KW-0812">Transmembrane</keyword>
<protein>
    <submittedName>
        <fullName evidence="4">Succinoglycan biosynthesis protein exop</fullName>
    </submittedName>
</protein>
<evidence type="ECO:0000256" key="1">
    <source>
        <dbReference type="SAM" id="Coils"/>
    </source>
</evidence>
<feature type="region of interest" description="Disordered" evidence="2">
    <location>
        <begin position="71"/>
        <end position="90"/>
    </location>
</feature>
<dbReference type="PANTHER" id="PTHR32309:SF31">
    <property type="entry name" value="CAPSULAR EXOPOLYSACCHARIDE FAMILY"/>
    <property type="match status" value="1"/>
</dbReference>
<feature type="coiled-coil region" evidence="1">
    <location>
        <begin position="318"/>
        <end position="374"/>
    </location>
</feature>
<evidence type="ECO:0000313" key="5">
    <source>
        <dbReference type="Proteomes" id="UP000282195"/>
    </source>
</evidence>
<dbReference type="Proteomes" id="UP000282195">
    <property type="component" value="Chromosome"/>
</dbReference>
<dbReference type="EMBL" id="CP032694">
    <property type="protein sequence ID" value="AYG58129.1"/>
    <property type="molecule type" value="Genomic_DNA"/>
</dbReference>
<proteinExistence type="predicted"/>
<keyword evidence="3" id="KW-1133">Transmembrane helix</keyword>
<organism evidence="4 5">
    <name type="scientific">Rhizobium jaguaris</name>
    <dbReference type="NCBI Taxonomy" id="1312183"/>
    <lineage>
        <taxon>Bacteria</taxon>
        <taxon>Pseudomonadati</taxon>
        <taxon>Pseudomonadota</taxon>
        <taxon>Alphaproteobacteria</taxon>
        <taxon>Hyphomicrobiales</taxon>
        <taxon>Rhizobiaceae</taxon>
        <taxon>Rhizobium/Agrobacterium group</taxon>
        <taxon>Rhizobium</taxon>
    </lineage>
</organism>
<dbReference type="KEGG" id="rjg:CCGE525_04320"/>
<name>A0A387FHY4_9HYPH</name>
<dbReference type="RefSeq" id="WP_120703211.1">
    <property type="nucleotide sequence ID" value="NZ_CP032694.1"/>
</dbReference>
<reference evidence="4 5" key="1">
    <citation type="submission" date="2018-10" db="EMBL/GenBank/DDBJ databases">
        <title>Rhizobium etli, R. leguminosarum and a new Rhizobium genospecies from Phaseolus dumosus.</title>
        <authorList>
            <person name="Ramirez-Puebla S.T."/>
            <person name="Rogel-Hernandez M.A."/>
            <person name="Guerrero G."/>
            <person name="Ormeno-Orrillo E."/>
            <person name="Martinez-Romero J.C."/>
            <person name="Negrete-Yankelevich S."/>
            <person name="Martinez-Romero E."/>
        </authorList>
    </citation>
    <scope>NUCLEOTIDE SEQUENCE [LARGE SCALE GENOMIC DNA]</scope>
    <source>
        <strain evidence="4 5">CCGE525</strain>
    </source>
</reference>
<evidence type="ECO:0000256" key="3">
    <source>
        <dbReference type="SAM" id="Phobius"/>
    </source>
</evidence>
<evidence type="ECO:0000256" key="2">
    <source>
        <dbReference type="SAM" id="MobiDB-lite"/>
    </source>
</evidence>
<accession>A0A387FHY4</accession>
<gene>
    <name evidence="4" type="ORF">CCGE525_04320</name>
</gene>
<dbReference type="AlphaFoldDB" id="A0A387FHY4"/>
<dbReference type="InterPro" id="IPR050445">
    <property type="entry name" value="Bact_polysacc_biosynth/exp"/>
</dbReference>
<keyword evidence="1" id="KW-0175">Coiled coil</keyword>
<evidence type="ECO:0000313" key="4">
    <source>
        <dbReference type="EMBL" id="AYG58129.1"/>
    </source>
</evidence>
<dbReference type="OrthoDB" id="8404455at2"/>
<feature type="transmembrane region" description="Helical" evidence="3">
    <location>
        <begin position="153"/>
        <end position="175"/>
    </location>
</feature>
<keyword evidence="3" id="KW-0472">Membrane</keyword>